<keyword evidence="3" id="KW-1185">Reference proteome</keyword>
<name>A0A8H4V8B0_9HYPO</name>
<dbReference type="Gene3D" id="2.60.40.3960">
    <property type="entry name" value="Velvet domain"/>
    <property type="match status" value="1"/>
</dbReference>
<feature type="compositionally biased region" description="Low complexity" evidence="1">
    <location>
        <begin position="152"/>
        <end position="161"/>
    </location>
</feature>
<evidence type="ECO:0008006" key="4">
    <source>
        <dbReference type="Google" id="ProtNLM"/>
    </source>
</evidence>
<sequence>MPERVHYSSSQRTDHQFQAGDQVRARCNMVNNKIGVQPPKRTQAGTCFYPPVIAKQSARQADLGVDYFATVTILDRRGSVLDGYLEGTKAVSRFQVACSKAGSESFVFPFTDLSISHPGTYVIRVDIYEFLPGDYAGAALVEQLDTRAVCVSSSQASPESPSSDERSLMRKARDAGISVPRAP</sequence>
<reference evidence="2 3" key="1">
    <citation type="journal article" date="2020" name="Genome Biol. Evol.">
        <title>A new high-quality draft genome assembly of the Chinese cordyceps Ophiocordyceps sinensis.</title>
        <authorList>
            <person name="Shu R."/>
            <person name="Zhang J."/>
            <person name="Meng Q."/>
            <person name="Zhang H."/>
            <person name="Zhou G."/>
            <person name="Li M."/>
            <person name="Wu P."/>
            <person name="Zhao Y."/>
            <person name="Chen C."/>
            <person name="Qin Q."/>
        </authorList>
    </citation>
    <scope>NUCLEOTIDE SEQUENCE [LARGE SCALE GENOMIC DNA]</scope>
    <source>
        <strain evidence="2 3">IOZ07</strain>
    </source>
</reference>
<comment type="caution">
    <text evidence="2">The sequence shown here is derived from an EMBL/GenBank/DDBJ whole genome shotgun (WGS) entry which is preliminary data.</text>
</comment>
<protein>
    <recommendedName>
        <fullName evidence="4">Velvet domain-containing protein</fullName>
    </recommendedName>
</protein>
<proteinExistence type="predicted"/>
<dbReference type="EMBL" id="JAAVMX010000003">
    <property type="protein sequence ID" value="KAF4511639.1"/>
    <property type="molecule type" value="Genomic_DNA"/>
</dbReference>
<dbReference type="OrthoDB" id="5399926at2759"/>
<feature type="region of interest" description="Disordered" evidence="1">
    <location>
        <begin position="152"/>
        <end position="183"/>
    </location>
</feature>
<accession>A0A8H4V8B0</accession>
<evidence type="ECO:0000256" key="1">
    <source>
        <dbReference type="SAM" id="MobiDB-lite"/>
    </source>
</evidence>
<dbReference type="Proteomes" id="UP000557566">
    <property type="component" value="Unassembled WGS sequence"/>
</dbReference>
<organism evidence="2 3">
    <name type="scientific">Ophiocordyceps sinensis</name>
    <dbReference type="NCBI Taxonomy" id="72228"/>
    <lineage>
        <taxon>Eukaryota</taxon>
        <taxon>Fungi</taxon>
        <taxon>Dikarya</taxon>
        <taxon>Ascomycota</taxon>
        <taxon>Pezizomycotina</taxon>
        <taxon>Sordariomycetes</taxon>
        <taxon>Hypocreomycetidae</taxon>
        <taxon>Hypocreales</taxon>
        <taxon>Ophiocordycipitaceae</taxon>
        <taxon>Ophiocordyceps</taxon>
    </lineage>
</organism>
<dbReference type="AlphaFoldDB" id="A0A8H4V8B0"/>
<dbReference type="InterPro" id="IPR038491">
    <property type="entry name" value="Velvet_dom_sf"/>
</dbReference>
<evidence type="ECO:0000313" key="2">
    <source>
        <dbReference type="EMBL" id="KAF4511639.1"/>
    </source>
</evidence>
<feature type="compositionally biased region" description="Basic and acidic residues" evidence="1">
    <location>
        <begin position="163"/>
        <end position="174"/>
    </location>
</feature>
<gene>
    <name evidence="2" type="ORF">G6O67_003418</name>
</gene>
<evidence type="ECO:0000313" key="3">
    <source>
        <dbReference type="Proteomes" id="UP000557566"/>
    </source>
</evidence>